<dbReference type="InParanoid" id="F0ZWV5"/>
<dbReference type="OMA" id="ETLWSTR"/>
<comment type="similarity">
    <text evidence="1">Belongs to the Iojap/RsfS family.</text>
</comment>
<dbReference type="NCBIfam" id="TIGR00090">
    <property type="entry name" value="rsfS_iojap_ybeB"/>
    <property type="match status" value="1"/>
</dbReference>
<feature type="compositionally biased region" description="Basic residues" evidence="2">
    <location>
        <begin position="99"/>
        <end position="123"/>
    </location>
</feature>
<dbReference type="GeneID" id="10505641"/>
<feature type="region of interest" description="Disordered" evidence="2">
    <location>
        <begin position="51"/>
        <end position="199"/>
    </location>
</feature>
<gene>
    <name evidence="3" type="ORF">DICPUDRAFT_156550</name>
</gene>
<dbReference type="KEGG" id="dpp:DICPUDRAFT_156550"/>
<protein>
    <recommendedName>
        <fullName evidence="5">Ribosomal silencing factor RsfS</fullName>
    </recommendedName>
</protein>
<feature type="compositionally biased region" description="Low complexity" evidence="2">
    <location>
        <begin position="321"/>
        <end position="332"/>
    </location>
</feature>
<feature type="region of interest" description="Disordered" evidence="2">
    <location>
        <begin position="312"/>
        <end position="356"/>
    </location>
</feature>
<organism evidence="3 4">
    <name type="scientific">Dictyostelium purpureum</name>
    <name type="common">Slime mold</name>
    <dbReference type="NCBI Taxonomy" id="5786"/>
    <lineage>
        <taxon>Eukaryota</taxon>
        <taxon>Amoebozoa</taxon>
        <taxon>Evosea</taxon>
        <taxon>Eumycetozoa</taxon>
        <taxon>Dictyostelia</taxon>
        <taxon>Dictyosteliales</taxon>
        <taxon>Dictyosteliaceae</taxon>
        <taxon>Dictyostelium</taxon>
    </lineage>
</organism>
<dbReference type="GO" id="GO:0090071">
    <property type="term" value="P:negative regulation of ribosome biogenesis"/>
    <property type="evidence" value="ECO:0000318"/>
    <property type="project" value="GO_Central"/>
</dbReference>
<dbReference type="OrthoDB" id="21330at2759"/>
<dbReference type="SUPFAM" id="SSF81301">
    <property type="entry name" value="Nucleotidyltransferase"/>
    <property type="match status" value="1"/>
</dbReference>
<dbReference type="InterPro" id="IPR004394">
    <property type="entry name" value="Iojap/RsfS/C7orf30"/>
</dbReference>
<evidence type="ECO:0000256" key="1">
    <source>
        <dbReference type="ARBA" id="ARBA00010574"/>
    </source>
</evidence>
<evidence type="ECO:0000256" key="2">
    <source>
        <dbReference type="SAM" id="MobiDB-lite"/>
    </source>
</evidence>
<name>F0ZWV5_DICPU</name>
<dbReference type="RefSeq" id="XP_003291900.1">
    <property type="nucleotide sequence ID" value="XM_003291852.1"/>
</dbReference>
<dbReference type="Gene3D" id="3.30.460.10">
    <property type="entry name" value="Beta Polymerase, domain 2"/>
    <property type="match status" value="1"/>
</dbReference>
<dbReference type="Proteomes" id="UP000001064">
    <property type="component" value="Unassembled WGS sequence"/>
</dbReference>
<evidence type="ECO:0000313" key="4">
    <source>
        <dbReference type="Proteomes" id="UP000001064"/>
    </source>
</evidence>
<dbReference type="EMBL" id="GL871244">
    <property type="protein sequence ID" value="EGC31589.1"/>
    <property type="molecule type" value="Genomic_DNA"/>
</dbReference>
<dbReference type="FunCoup" id="F0ZWV5">
    <property type="interactions" value="361"/>
</dbReference>
<dbReference type="STRING" id="5786.F0ZWV5"/>
<dbReference type="AlphaFoldDB" id="F0ZWV5"/>
<dbReference type="GO" id="GO:0017148">
    <property type="term" value="P:negative regulation of translation"/>
    <property type="evidence" value="ECO:0000318"/>
    <property type="project" value="GO_Central"/>
</dbReference>
<keyword evidence="4" id="KW-1185">Reference proteome</keyword>
<feature type="compositionally biased region" description="Polar residues" evidence="2">
    <location>
        <begin position="343"/>
        <end position="356"/>
    </location>
</feature>
<dbReference type="PANTHER" id="PTHR21043:SF0">
    <property type="entry name" value="MITOCHONDRIAL ASSEMBLY OF RIBOSOMAL LARGE SUBUNIT PROTEIN 1"/>
    <property type="match status" value="1"/>
</dbReference>
<feature type="compositionally biased region" description="Basic residues" evidence="2">
    <location>
        <begin position="177"/>
        <end position="188"/>
    </location>
</feature>
<sequence>MFKSVKKISNLSKIIIINQNNINSSATFLNINNNLKYLNILHYSKNHHDFTKRNSYTHKQDARAAKRREGTRDSEEMGGQVVGPGDIVTETNNPTISKPNHKHSKPVTHKKKLERLDHHHQKKIERDSKQKEEQRLDLLETLEREKENEENQFFKKTQKQREENEKEEKKEKEKKIIRNKRQSSKKQKAAPASFGYSSDEGITEYSEFKANLSEEVDTEITFEKDLSIYDSKHGITTKEFDISQIDESKIIQLEDLSFDEDEGVDMEDENEETLVLTMEEARKRFNLKDEDFNVILDQLNIDDFFKVMGDKKTPQQVPDLSESSSTSSSTTSPKKNPSVAALNEQQIKPKQQNETSEANEYLKQLFNKKYGSKEINQNPITIEEVSEFLGNSHLDDFFVVDVSNKCSWTKYLVVASSDSTRLLQNTQDDLVAHFKDRANVEIDPSNTSDWLVVNLKTVVVHLFETQKREYYDLETLWSTRRHIDYGKEESWDDEKTSKLEEDD</sequence>
<dbReference type="InterPro" id="IPR043519">
    <property type="entry name" value="NT_sf"/>
</dbReference>
<proteinExistence type="inferred from homology"/>
<dbReference type="GO" id="GO:0005739">
    <property type="term" value="C:mitochondrion"/>
    <property type="evidence" value="ECO:0000318"/>
    <property type="project" value="GO_Central"/>
</dbReference>
<dbReference type="HAMAP" id="MF_01477">
    <property type="entry name" value="Iojap_RsfS"/>
    <property type="match status" value="1"/>
</dbReference>
<evidence type="ECO:0008006" key="5">
    <source>
        <dbReference type="Google" id="ProtNLM"/>
    </source>
</evidence>
<dbReference type="Pfam" id="PF02410">
    <property type="entry name" value="RsfS"/>
    <property type="match status" value="1"/>
</dbReference>
<dbReference type="eggNOG" id="KOG3212">
    <property type="taxonomic scope" value="Eukaryota"/>
</dbReference>
<dbReference type="GO" id="GO:0043023">
    <property type="term" value="F:ribosomal large subunit binding"/>
    <property type="evidence" value="ECO:0000318"/>
    <property type="project" value="GO_Central"/>
</dbReference>
<dbReference type="VEuPathDB" id="AmoebaDB:DICPUDRAFT_156550"/>
<reference evidence="4" key="1">
    <citation type="journal article" date="2011" name="Genome Biol.">
        <title>Comparative genomics of the social amoebae Dictyostelium discoideum and Dictyostelium purpureum.</title>
        <authorList>
            <consortium name="US DOE Joint Genome Institute (JGI-PGF)"/>
            <person name="Sucgang R."/>
            <person name="Kuo A."/>
            <person name="Tian X."/>
            <person name="Salerno W."/>
            <person name="Parikh A."/>
            <person name="Feasley C.L."/>
            <person name="Dalin E."/>
            <person name="Tu H."/>
            <person name="Huang E."/>
            <person name="Barry K."/>
            <person name="Lindquist E."/>
            <person name="Shapiro H."/>
            <person name="Bruce D."/>
            <person name="Schmutz J."/>
            <person name="Salamov A."/>
            <person name="Fey P."/>
            <person name="Gaudet P."/>
            <person name="Anjard C."/>
            <person name="Babu M.M."/>
            <person name="Basu S."/>
            <person name="Bushmanova Y."/>
            <person name="van der Wel H."/>
            <person name="Katoh-Kurasawa M."/>
            <person name="Dinh C."/>
            <person name="Coutinho P.M."/>
            <person name="Saito T."/>
            <person name="Elias M."/>
            <person name="Schaap P."/>
            <person name="Kay R.R."/>
            <person name="Henrissat B."/>
            <person name="Eichinger L."/>
            <person name="Rivero F."/>
            <person name="Putnam N.H."/>
            <person name="West C.M."/>
            <person name="Loomis W.F."/>
            <person name="Chisholm R.L."/>
            <person name="Shaulsky G."/>
            <person name="Strassmann J.E."/>
            <person name="Queller D.C."/>
            <person name="Kuspa A."/>
            <person name="Grigoriev I.V."/>
        </authorList>
    </citation>
    <scope>NUCLEOTIDE SEQUENCE [LARGE SCALE GENOMIC DNA]</scope>
    <source>
        <strain evidence="4">QSDP1</strain>
    </source>
</reference>
<dbReference type="PANTHER" id="PTHR21043">
    <property type="entry name" value="IOJAP SUPERFAMILY ORTHOLOG"/>
    <property type="match status" value="1"/>
</dbReference>
<evidence type="ECO:0000313" key="3">
    <source>
        <dbReference type="EMBL" id="EGC31589.1"/>
    </source>
</evidence>
<feature type="compositionally biased region" description="Basic and acidic residues" evidence="2">
    <location>
        <begin position="51"/>
        <end position="75"/>
    </location>
</feature>
<accession>F0ZWV5</accession>
<feature type="compositionally biased region" description="Basic and acidic residues" evidence="2">
    <location>
        <begin position="124"/>
        <end position="176"/>
    </location>
</feature>
<feature type="compositionally biased region" description="Polar residues" evidence="2">
    <location>
        <begin position="89"/>
        <end position="98"/>
    </location>
</feature>